<accession>A0AAQ3SY96</accession>
<reference evidence="2 3" key="1">
    <citation type="submission" date="2024-02" db="EMBL/GenBank/DDBJ databases">
        <title>High-quality chromosome-scale genome assembly of Pensacola bahiagrass (Paspalum notatum Flugge var. saurae).</title>
        <authorList>
            <person name="Vega J.M."/>
            <person name="Podio M."/>
            <person name="Orjuela J."/>
            <person name="Siena L.A."/>
            <person name="Pessino S.C."/>
            <person name="Combes M.C."/>
            <person name="Mariac C."/>
            <person name="Albertini E."/>
            <person name="Pupilli F."/>
            <person name="Ortiz J.P.A."/>
            <person name="Leblanc O."/>
        </authorList>
    </citation>
    <scope>NUCLEOTIDE SEQUENCE [LARGE SCALE GENOMIC DNA]</scope>
    <source>
        <strain evidence="2">R1</strain>
        <tissue evidence="2">Leaf</tissue>
    </source>
</reference>
<dbReference type="AlphaFoldDB" id="A0AAQ3SY96"/>
<sequence>MFIGTIKFSPWKRIWKTWAPANCRFFIRLAINNRCWTSDRLAKRGLPHPPTCPFCDQASETINHGGLDLGAAKVEYVVRPPDPDSRLNSWWCRDVNSLPKVMWRGFNFLVILVTWELWKHRNACIFENVKPDAWMVVQAVVDEGYLWCLAGGKSPPGLSPKGWLSEVVVACLLYI</sequence>
<evidence type="ECO:0000313" key="3">
    <source>
        <dbReference type="Proteomes" id="UP001341281"/>
    </source>
</evidence>
<dbReference type="Pfam" id="PF13966">
    <property type="entry name" value="zf-RVT"/>
    <property type="match status" value="1"/>
</dbReference>
<name>A0AAQ3SY96_PASNO</name>
<feature type="domain" description="Reverse transcriptase zinc-binding" evidence="1">
    <location>
        <begin position="5"/>
        <end position="64"/>
    </location>
</feature>
<dbReference type="EMBL" id="CP144747">
    <property type="protein sequence ID" value="WVZ62647.1"/>
    <property type="molecule type" value="Genomic_DNA"/>
</dbReference>
<gene>
    <name evidence="2" type="ORF">U9M48_012367</name>
</gene>
<feature type="non-terminal residue" evidence="2">
    <location>
        <position position="1"/>
    </location>
</feature>
<evidence type="ECO:0000259" key="1">
    <source>
        <dbReference type="Pfam" id="PF13966"/>
    </source>
</evidence>
<evidence type="ECO:0000313" key="2">
    <source>
        <dbReference type="EMBL" id="WVZ62647.1"/>
    </source>
</evidence>
<dbReference type="InterPro" id="IPR026960">
    <property type="entry name" value="RVT-Znf"/>
</dbReference>
<dbReference type="Proteomes" id="UP001341281">
    <property type="component" value="Chromosome 03"/>
</dbReference>
<organism evidence="2 3">
    <name type="scientific">Paspalum notatum var. saurae</name>
    <dbReference type="NCBI Taxonomy" id="547442"/>
    <lineage>
        <taxon>Eukaryota</taxon>
        <taxon>Viridiplantae</taxon>
        <taxon>Streptophyta</taxon>
        <taxon>Embryophyta</taxon>
        <taxon>Tracheophyta</taxon>
        <taxon>Spermatophyta</taxon>
        <taxon>Magnoliopsida</taxon>
        <taxon>Liliopsida</taxon>
        <taxon>Poales</taxon>
        <taxon>Poaceae</taxon>
        <taxon>PACMAD clade</taxon>
        <taxon>Panicoideae</taxon>
        <taxon>Andropogonodae</taxon>
        <taxon>Paspaleae</taxon>
        <taxon>Paspalinae</taxon>
        <taxon>Paspalum</taxon>
    </lineage>
</organism>
<proteinExistence type="predicted"/>
<protein>
    <recommendedName>
        <fullName evidence="1">Reverse transcriptase zinc-binding domain-containing protein</fullName>
    </recommendedName>
</protein>
<keyword evidence="3" id="KW-1185">Reference proteome</keyword>